<dbReference type="PANTHER" id="PTHR35908:SF1">
    <property type="entry name" value="CONSERVED PROTEIN"/>
    <property type="match status" value="1"/>
</dbReference>
<name>A0AAQ1ME74_9FIRM</name>
<organism evidence="3 4">
    <name type="scientific">Bittarella massiliensis</name>
    <name type="common">ex Durand et al. 2017</name>
    <dbReference type="NCBI Taxonomy" id="1720313"/>
    <lineage>
        <taxon>Bacteria</taxon>
        <taxon>Bacillati</taxon>
        <taxon>Bacillota</taxon>
        <taxon>Clostridia</taxon>
        <taxon>Eubacteriales</taxon>
        <taxon>Oscillospiraceae</taxon>
        <taxon>Bittarella (ex Durand et al. 2017)</taxon>
    </lineage>
</organism>
<evidence type="ECO:0000313" key="5">
    <source>
        <dbReference type="Proteomes" id="UP000474718"/>
    </source>
</evidence>
<sequence length="123" mass="13353">MSAEIRLADIVVDCTDEGQLCAFYEGLLGWKRGEMFGHPTLTSAAGVTLLFVQEEDYVSPVWPEEEGRQQKQVHFDFLVPDVAEAVAKAEALGGRKADAQFGGEVFTTVLDPAGHPLCLVKEG</sequence>
<comment type="caution">
    <text evidence="3">The sequence shown here is derived from an EMBL/GenBank/DDBJ whole genome shotgun (WGS) entry which is preliminary data.</text>
</comment>
<protein>
    <submittedName>
        <fullName evidence="2">VOC family protein</fullName>
    </submittedName>
</protein>
<dbReference type="EMBL" id="WWVX01000001">
    <property type="protein sequence ID" value="MZL68168.1"/>
    <property type="molecule type" value="Genomic_DNA"/>
</dbReference>
<dbReference type="Proteomes" id="UP000184089">
    <property type="component" value="Unassembled WGS sequence"/>
</dbReference>
<evidence type="ECO:0000313" key="2">
    <source>
        <dbReference type="EMBL" id="MZL68168.1"/>
    </source>
</evidence>
<reference evidence="4" key="2">
    <citation type="submission" date="2016-11" db="EMBL/GenBank/DDBJ databases">
        <authorList>
            <person name="Jaros S."/>
            <person name="Januszkiewicz K."/>
            <person name="Wedrychowicz H."/>
        </authorList>
    </citation>
    <scope>NUCLEOTIDE SEQUENCE [LARGE SCALE GENOMIC DNA]</scope>
    <source>
        <strain evidence="4">DSM 4029</strain>
    </source>
</reference>
<dbReference type="InterPro" id="IPR029068">
    <property type="entry name" value="Glyas_Bleomycin-R_OHBP_Dase"/>
</dbReference>
<dbReference type="PANTHER" id="PTHR35908">
    <property type="entry name" value="HYPOTHETICAL FUSION PROTEIN"/>
    <property type="match status" value="1"/>
</dbReference>
<reference evidence="3" key="1">
    <citation type="submission" date="2016-11" db="EMBL/GenBank/DDBJ databases">
        <authorList>
            <person name="Varghese N."/>
            <person name="Submissions S."/>
        </authorList>
    </citation>
    <scope>NUCLEOTIDE SEQUENCE</scope>
    <source>
        <strain evidence="3">DSM 4029</strain>
    </source>
</reference>
<dbReference type="Gene3D" id="3.10.180.10">
    <property type="entry name" value="2,3-Dihydroxybiphenyl 1,2-Dioxygenase, domain 1"/>
    <property type="match status" value="1"/>
</dbReference>
<keyword evidence="5" id="KW-1185">Reference proteome</keyword>
<dbReference type="RefSeq" id="WP_021659564.1">
    <property type="nucleotide sequence ID" value="NZ_FQVY01000002.1"/>
</dbReference>
<dbReference type="EMBL" id="FQVY01000002">
    <property type="protein sequence ID" value="SHG19781.1"/>
    <property type="molecule type" value="Genomic_DNA"/>
</dbReference>
<evidence type="ECO:0000313" key="3">
    <source>
        <dbReference type="EMBL" id="SHG19781.1"/>
    </source>
</evidence>
<dbReference type="InterPro" id="IPR041581">
    <property type="entry name" value="Glyoxalase_6"/>
</dbReference>
<accession>A0AAQ1ME74</accession>
<reference evidence="2 5" key="3">
    <citation type="journal article" date="2019" name="Nat. Med.">
        <title>A library of human gut bacterial isolates paired with longitudinal multiomics data enables mechanistic microbiome research.</title>
        <authorList>
            <person name="Poyet M."/>
            <person name="Groussin M."/>
            <person name="Gibbons S.M."/>
            <person name="Avila-Pacheco J."/>
            <person name="Jiang X."/>
            <person name="Kearney S.M."/>
            <person name="Perrotta A.R."/>
            <person name="Berdy B."/>
            <person name="Zhao S."/>
            <person name="Lieberman T.D."/>
            <person name="Swanson P.K."/>
            <person name="Smith M."/>
            <person name="Roesemann S."/>
            <person name="Alexander J.E."/>
            <person name="Rich S.A."/>
            <person name="Livny J."/>
            <person name="Vlamakis H."/>
            <person name="Clish C."/>
            <person name="Bullock K."/>
            <person name="Deik A."/>
            <person name="Scott J."/>
            <person name="Pierce K.A."/>
            <person name="Xavier R.J."/>
            <person name="Alm E.J."/>
        </authorList>
    </citation>
    <scope>NUCLEOTIDE SEQUENCE [LARGE SCALE GENOMIC DNA]</scope>
    <source>
        <strain evidence="2 5">BIOML-A2</strain>
    </source>
</reference>
<dbReference type="AlphaFoldDB" id="A0AAQ1ME74"/>
<gene>
    <name evidence="2" type="ORF">GT747_00065</name>
    <name evidence="3" type="ORF">SAMN05444424_1835</name>
</gene>
<dbReference type="PROSITE" id="PS51819">
    <property type="entry name" value="VOC"/>
    <property type="match status" value="1"/>
</dbReference>
<dbReference type="Proteomes" id="UP000474718">
    <property type="component" value="Unassembled WGS sequence"/>
</dbReference>
<proteinExistence type="predicted"/>
<dbReference type="SUPFAM" id="SSF54593">
    <property type="entry name" value="Glyoxalase/Bleomycin resistance protein/Dihydroxybiphenyl dioxygenase"/>
    <property type="match status" value="1"/>
</dbReference>
<dbReference type="InterPro" id="IPR037523">
    <property type="entry name" value="VOC_core"/>
</dbReference>
<evidence type="ECO:0000313" key="4">
    <source>
        <dbReference type="Proteomes" id="UP000184089"/>
    </source>
</evidence>
<dbReference type="Pfam" id="PF18029">
    <property type="entry name" value="Glyoxalase_6"/>
    <property type="match status" value="1"/>
</dbReference>
<evidence type="ECO:0000259" key="1">
    <source>
        <dbReference type="PROSITE" id="PS51819"/>
    </source>
</evidence>
<dbReference type="CDD" id="cd06587">
    <property type="entry name" value="VOC"/>
    <property type="match status" value="1"/>
</dbReference>
<feature type="domain" description="VOC" evidence="1">
    <location>
        <begin position="6"/>
        <end position="122"/>
    </location>
</feature>